<reference evidence="1" key="1">
    <citation type="submission" date="2020-11" db="EMBL/GenBank/DDBJ databases">
        <authorList>
            <consortium name="DOE Joint Genome Institute"/>
            <person name="Ahrendt S."/>
            <person name="Riley R."/>
            <person name="Andreopoulos W."/>
            <person name="Labutti K."/>
            <person name="Pangilinan J."/>
            <person name="Ruiz-Duenas F.J."/>
            <person name="Barrasa J.M."/>
            <person name="Sanchez-Garcia M."/>
            <person name="Camarero S."/>
            <person name="Miyauchi S."/>
            <person name="Serrano A."/>
            <person name="Linde D."/>
            <person name="Babiker R."/>
            <person name="Drula E."/>
            <person name="Ayuso-Fernandez I."/>
            <person name="Pacheco R."/>
            <person name="Padilla G."/>
            <person name="Ferreira P."/>
            <person name="Barriuso J."/>
            <person name="Kellner H."/>
            <person name="Castanera R."/>
            <person name="Alfaro M."/>
            <person name="Ramirez L."/>
            <person name="Pisabarro A.G."/>
            <person name="Kuo A."/>
            <person name="Tritt A."/>
            <person name="Lipzen A."/>
            <person name="He G."/>
            <person name="Yan M."/>
            <person name="Ng V."/>
            <person name="Cullen D."/>
            <person name="Martin F."/>
            <person name="Rosso M.-N."/>
            <person name="Henrissat B."/>
            <person name="Hibbett D."/>
            <person name="Martinez A.T."/>
            <person name="Grigoriev I.V."/>
        </authorList>
    </citation>
    <scope>NUCLEOTIDE SEQUENCE</scope>
    <source>
        <strain evidence="1">CIRM-BRFM 674</strain>
    </source>
</reference>
<evidence type="ECO:0000313" key="1">
    <source>
        <dbReference type="EMBL" id="KAF9479431.1"/>
    </source>
</evidence>
<accession>A0A9P5Z4Q9</accession>
<gene>
    <name evidence="1" type="ORF">BDN70DRAFT_878811</name>
</gene>
<proteinExistence type="predicted"/>
<sequence length="302" mass="34167">MFPLPTIRTVEVLVSLLRKAPEIADYTREFHLVFGDIEEMIMPTEFKLFSRLKTFDISFDMGEGRRIGRYYLSFDRLSQQTREVLVHDMPALTTLCLTGIGNFPFHELLEHCPNLLNLELSSIRINQSNVDVVEKRTLPLKPVKLERLCSDGDWHHIRSMQRLLGLRQSDGQPVVDVSGLKHLDFSSFDDIEWTITRTLLLHTNQLTTLILRSRGQGMVPLAGLGTSLVASRATLKTVVISTNGQPNFDEDPLHGLCEELEIFGRQDNVLESLSYSLWIPISAQCGTGSEWAALDQVVDNFA</sequence>
<protein>
    <submittedName>
        <fullName evidence="1">Uncharacterized protein</fullName>
    </submittedName>
</protein>
<comment type="caution">
    <text evidence="1">The sequence shown here is derived from an EMBL/GenBank/DDBJ whole genome shotgun (WGS) entry which is preliminary data.</text>
</comment>
<evidence type="ECO:0000313" key="2">
    <source>
        <dbReference type="Proteomes" id="UP000807469"/>
    </source>
</evidence>
<dbReference type="SUPFAM" id="SSF52047">
    <property type="entry name" value="RNI-like"/>
    <property type="match status" value="1"/>
</dbReference>
<keyword evidence="2" id="KW-1185">Reference proteome</keyword>
<name>A0A9P5Z4Q9_9AGAR</name>
<dbReference type="EMBL" id="MU155213">
    <property type="protein sequence ID" value="KAF9479431.1"/>
    <property type="molecule type" value="Genomic_DNA"/>
</dbReference>
<dbReference type="Proteomes" id="UP000807469">
    <property type="component" value="Unassembled WGS sequence"/>
</dbReference>
<dbReference type="OrthoDB" id="2745898at2759"/>
<dbReference type="AlphaFoldDB" id="A0A9P5Z4Q9"/>
<dbReference type="InterPro" id="IPR032675">
    <property type="entry name" value="LRR_dom_sf"/>
</dbReference>
<dbReference type="Gene3D" id="3.80.10.10">
    <property type="entry name" value="Ribonuclease Inhibitor"/>
    <property type="match status" value="1"/>
</dbReference>
<organism evidence="1 2">
    <name type="scientific">Pholiota conissans</name>
    <dbReference type="NCBI Taxonomy" id="109636"/>
    <lineage>
        <taxon>Eukaryota</taxon>
        <taxon>Fungi</taxon>
        <taxon>Dikarya</taxon>
        <taxon>Basidiomycota</taxon>
        <taxon>Agaricomycotina</taxon>
        <taxon>Agaricomycetes</taxon>
        <taxon>Agaricomycetidae</taxon>
        <taxon>Agaricales</taxon>
        <taxon>Agaricineae</taxon>
        <taxon>Strophariaceae</taxon>
        <taxon>Pholiota</taxon>
    </lineage>
</organism>